<dbReference type="PANTHER" id="PTHR16026:SF0">
    <property type="entry name" value="CARTILAGE ACIDIC PROTEIN 1"/>
    <property type="match status" value="1"/>
</dbReference>
<evidence type="ECO:0000259" key="2">
    <source>
        <dbReference type="Pfam" id="PF07593"/>
    </source>
</evidence>
<dbReference type="EMBL" id="VBUK01000001">
    <property type="protein sequence ID" value="TLF46867.1"/>
    <property type="molecule type" value="Genomic_DNA"/>
</dbReference>
<protein>
    <recommendedName>
        <fullName evidence="2">ASPIC/UnbV domain-containing protein</fullName>
    </recommendedName>
</protein>
<dbReference type="InterPro" id="IPR028994">
    <property type="entry name" value="Integrin_alpha_N"/>
</dbReference>
<keyword evidence="1" id="KW-0732">Signal</keyword>
<dbReference type="OrthoDB" id="9816120at2"/>
<gene>
    <name evidence="3" type="ORF">FEK29_03600</name>
</gene>
<proteinExistence type="predicted"/>
<dbReference type="InterPro" id="IPR027039">
    <property type="entry name" value="Crtac1"/>
</dbReference>
<reference evidence="3 4" key="1">
    <citation type="journal article" date="2017" name="Int. J. Syst. Evol. Microbiol.">
        <title>Maripseudobacter aurantiacus gen. nov., sp. nov., a novel member of the family Flavobacteriaceae isolated from a sedimentation basin.</title>
        <authorList>
            <person name="Chen C."/>
            <person name="Su Y."/>
            <person name="Tao T."/>
            <person name="Fu G."/>
            <person name="Zhang C."/>
            <person name="Sun C."/>
            <person name="Zhang X."/>
            <person name="Wu M."/>
        </authorList>
    </citation>
    <scope>NUCLEOTIDE SEQUENCE [LARGE SCALE GENOMIC DNA]</scope>
    <source>
        <strain evidence="4">CDA4</strain>
    </source>
</reference>
<dbReference type="AlphaFoldDB" id="A0A5R8MBH6"/>
<dbReference type="Pfam" id="PF13517">
    <property type="entry name" value="FG-GAP_3"/>
    <property type="match status" value="6"/>
</dbReference>
<dbReference type="RefSeq" id="WP_138257010.1">
    <property type="nucleotide sequence ID" value="NZ_VBUK01000001.1"/>
</dbReference>
<name>A0A5R8MBH6_9FLAO</name>
<evidence type="ECO:0000313" key="3">
    <source>
        <dbReference type="EMBL" id="TLF46867.1"/>
    </source>
</evidence>
<dbReference type="InterPro" id="IPR011519">
    <property type="entry name" value="UnbV_ASPIC"/>
</dbReference>
<dbReference type="InterPro" id="IPR013517">
    <property type="entry name" value="FG-GAP"/>
</dbReference>
<evidence type="ECO:0000313" key="4">
    <source>
        <dbReference type="Proteomes" id="UP000308382"/>
    </source>
</evidence>
<keyword evidence="4" id="KW-1185">Reference proteome</keyword>
<dbReference type="SUPFAM" id="SSF69318">
    <property type="entry name" value="Integrin alpha N-terminal domain"/>
    <property type="match status" value="3"/>
</dbReference>
<dbReference type="Gene3D" id="2.130.10.130">
    <property type="entry name" value="Integrin alpha, N-terminal"/>
    <property type="match status" value="3"/>
</dbReference>
<feature type="domain" description="ASPIC/UnbV" evidence="2">
    <location>
        <begin position="527"/>
        <end position="590"/>
    </location>
</feature>
<comment type="caution">
    <text evidence="3">The sequence shown here is derived from an EMBL/GenBank/DDBJ whole genome shotgun (WGS) entry which is preliminary data.</text>
</comment>
<accession>A0A5R8MBH6</accession>
<sequence>MLLRVGAFAFLTLLLPSCKDKTNEPANDVKGTVFKLLSAQTTGIDFVNDLTYDQEFNVYRYRNYYNGGGVAIGDINNDSLPDIYFIANQKENRLYLNKGNFQFEDITEKAHVGGTRPWSTGVSMVDINADGYLDIYVCNSGDLNGENKQNELFINQQDGTFKEMAADYNLDDKGYSTHASFFDFDKDGDLDVYILNNSYKAIGGFDLKKNERNKRDILGGDKLMENVDGTFVDISEKAGIYGSVIGFGLGVTVGDVDNDGWEDIYVSNDFFERDYLYINNQDGTFTESLENQITATSVASMGADMADINNDGYNDIFVTEMLPSEYDRLKTVTTFEDWNKYQLNLNSGYYHQFTRNTFQLNNADNTFSEIGRLSGVEASDWSWGALIFDMDHDGLKDLFIANGVYQDLTDQDYLTYISNTEILKSMITTDSVNYAKLIDLIPSNKVENHAYKNLGNLEFEKYEESGLLVESFSNGAAYGDLDNDGDLDLVVNNLNMESFVYENTTMDSKKSNYLKFDLRGEGNNTYAIGTKIEVLPYNISVENQPVRGFQSSMDIRPNIGLPKNQNVSVRITWPSGKITKLNDVKVNRTLIVYEKDAQDPTLDKSPSEPKLFEKVAGLLDFVHLENRFVDFDRDRLLNHMVSTEGPKMAFGDVNGDKRVDLFIGGSKGNPPSLFMNTENGFILKKTTDFDQSKNSEDMESIFFDADGDNDLDLYVCSGGIEYSQYSAEFLDRLYVNDGKGNFKLSDQKLPVSNTFHSSSTIDVSDIDQDGDLDIFVGERMIPLKYGMAGSGFLLENDGTGNFTDITMTAGTDFQGMGMITSALFQDLDDDGDEDLIIVGEFMAIEIFINEAGKFVRKADNPLLDLKGWWNTIVPSDLDCDGDVDFIVGNHGLNSRFKASKDRPIRLYAADFDKNGFIDPILTFRREDGQDYPYALRHDLIEQIKAITKKYPDYESFKDASVSAIFSEEALKEARTLEANTLESVILVNNGNLTFEVLPLPIAAQFSTTYAIATNDFDGDGDQDIVLGGNLYNVKPEVGRYDASYGVYLENKGGLKFETIKSGKGFKVKGEIRDMGIIDQKLFVSRNRDSLAIFKFN</sequence>
<evidence type="ECO:0000256" key="1">
    <source>
        <dbReference type="ARBA" id="ARBA00022729"/>
    </source>
</evidence>
<dbReference type="Proteomes" id="UP000308382">
    <property type="component" value="Unassembled WGS sequence"/>
</dbReference>
<organism evidence="3 4">
    <name type="scientific">Maribacter aurantiacus</name>
    <dbReference type="NCBI Taxonomy" id="1882343"/>
    <lineage>
        <taxon>Bacteria</taxon>
        <taxon>Pseudomonadati</taxon>
        <taxon>Bacteroidota</taxon>
        <taxon>Flavobacteriia</taxon>
        <taxon>Flavobacteriales</taxon>
        <taxon>Flavobacteriaceae</taxon>
        <taxon>Maribacter</taxon>
    </lineage>
</organism>
<dbReference type="Pfam" id="PF07593">
    <property type="entry name" value="UnbV_ASPIC"/>
    <property type="match status" value="1"/>
</dbReference>
<dbReference type="PANTHER" id="PTHR16026">
    <property type="entry name" value="CARTILAGE ACIDIC PROTEIN 1"/>
    <property type="match status" value="1"/>
</dbReference>